<keyword evidence="10" id="KW-1185">Reference proteome</keyword>
<feature type="domain" description="B30.2/SPRY" evidence="9">
    <location>
        <begin position="348"/>
        <end position="542"/>
    </location>
</feature>
<dbReference type="InterPro" id="IPR051051">
    <property type="entry name" value="E3_ubiq-ligase_TRIM/RNF"/>
</dbReference>
<keyword evidence="1" id="KW-0399">Innate immunity</keyword>
<evidence type="ECO:0000313" key="10">
    <source>
        <dbReference type="Proteomes" id="UP000515145"/>
    </source>
</evidence>
<gene>
    <name evidence="11" type="primary">LOC114438643</name>
</gene>
<evidence type="ECO:0000259" key="9">
    <source>
        <dbReference type="PROSITE" id="PS50188"/>
    </source>
</evidence>
<dbReference type="Gene3D" id="3.30.40.10">
    <property type="entry name" value="Zinc/RING finger domain, C3HC4 (zinc finger)"/>
    <property type="match status" value="1"/>
</dbReference>
<dbReference type="InterPro" id="IPR001870">
    <property type="entry name" value="B30.2/SPRY"/>
</dbReference>
<dbReference type="SUPFAM" id="SSF57845">
    <property type="entry name" value="B-box zinc-binding domain"/>
    <property type="match status" value="1"/>
</dbReference>
<reference evidence="11" key="1">
    <citation type="submission" date="2025-08" db="UniProtKB">
        <authorList>
            <consortium name="RefSeq"/>
        </authorList>
    </citation>
    <scope>IDENTIFICATION</scope>
</reference>
<evidence type="ECO:0000256" key="2">
    <source>
        <dbReference type="ARBA" id="ARBA00022723"/>
    </source>
</evidence>
<dbReference type="GeneID" id="114438643"/>
<dbReference type="Proteomes" id="UP000515145">
    <property type="component" value="Chromosome 7"/>
</dbReference>
<dbReference type="SMART" id="SM00184">
    <property type="entry name" value="RING"/>
    <property type="match status" value="1"/>
</dbReference>
<dbReference type="RefSeq" id="XP_028265944.1">
    <property type="nucleotide sequence ID" value="XM_028410143.1"/>
</dbReference>
<feature type="domain" description="B box-type" evidence="8">
    <location>
        <begin position="153"/>
        <end position="189"/>
    </location>
</feature>
<dbReference type="InterPro" id="IPR027370">
    <property type="entry name" value="Znf-RING_euk"/>
</dbReference>
<organism evidence="10 11">
    <name type="scientific">Parambassis ranga</name>
    <name type="common">Indian glassy fish</name>
    <dbReference type="NCBI Taxonomy" id="210632"/>
    <lineage>
        <taxon>Eukaryota</taxon>
        <taxon>Metazoa</taxon>
        <taxon>Chordata</taxon>
        <taxon>Craniata</taxon>
        <taxon>Vertebrata</taxon>
        <taxon>Euteleostomi</taxon>
        <taxon>Actinopterygii</taxon>
        <taxon>Neopterygii</taxon>
        <taxon>Teleostei</taxon>
        <taxon>Neoteleostei</taxon>
        <taxon>Acanthomorphata</taxon>
        <taxon>Ovalentaria</taxon>
        <taxon>Ambassidae</taxon>
        <taxon>Parambassis</taxon>
    </lineage>
</organism>
<dbReference type="PROSITE" id="PS50119">
    <property type="entry name" value="ZF_BBOX"/>
    <property type="match status" value="1"/>
</dbReference>
<dbReference type="Gene3D" id="2.60.120.920">
    <property type="match status" value="1"/>
</dbReference>
<proteinExistence type="predicted"/>
<dbReference type="SMART" id="SM00589">
    <property type="entry name" value="PRY"/>
    <property type="match status" value="1"/>
</dbReference>
<dbReference type="PROSITE" id="PS50089">
    <property type="entry name" value="ZF_RING_2"/>
    <property type="match status" value="1"/>
</dbReference>
<dbReference type="InterPro" id="IPR003877">
    <property type="entry name" value="SPRY_dom"/>
</dbReference>
<dbReference type="InterPro" id="IPR006574">
    <property type="entry name" value="PRY"/>
</dbReference>
<dbReference type="SMART" id="SM00449">
    <property type="entry name" value="SPRY"/>
    <property type="match status" value="1"/>
</dbReference>
<dbReference type="CDD" id="cd19769">
    <property type="entry name" value="Bbox2_TRIM16-like"/>
    <property type="match status" value="1"/>
</dbReference>
<evidence type="ECO:0000256" key="3">
    <source>
        <dbReference type="ARBA" id="ARBA00022771"/>
    </source>
</evidence>
<keyword evidence="2" id="KW-0479">Metal-binding</keyword>
<dbReference type="InterPro" id="IPR043136">
    <property type="entry name" value="B30.2/SPRY_sf"/>
</dbReference>
<dbReference type="GO" id="GO:0005737">
    <property type="term" value="C:cytoplasm"/>
    <property type="evidence" value="ECO:0007669"/>
    <property type="project" value="UniProtKB-ARBA"/>
</dbReference>
<evidence type="ECO:0000313" key="11">
    <source>
        <dbReference type="RefSeq" id="XP_028265944.1"/>
    </source>
</evidence>
<dbReference type="Gene3D" id="4.10.830.40">
    <property type="match status" value="1"/>
</dbReference>
<dbReference type="InterPro" id="IPR013320">
    <property type="entry name" value="ConA-like_dom_sf"/>
</dbReference>
<sequence length="542" mass="61307">MSKPEQQLADELSCPICLQLYSDPVVLPCGHNYCRACISQTVDASEKTGNILPCCPECREEYQGVDTLQKNFKLCNIIEGYRATTLDRQPDMEQERMEVFCDHCIDEQSLAVKTCLKCEVSLCSRHLERHNEKESFKTHAVVDPVNELGIKDCAIHQRPLEYYCSNDMTCLCSTCFIEGCHQNHDVLTFSVAEEEMRRALESRSKVVSSRLQMTESLLQKTAEAQGASEAVGDKLINKAVTVMDSMVALVDRCRERLHVLLEEEKGQRQKSWQDSVSALEDHQQQLLKAQRSAAQALSETDTSLFIHRFMLIENKMRQAATGTIPCTVPLKVPLNTKRLQTGLKTQVFRSEMTRLLDTLHVLLNPLELTFSICTAHPNLLVSNDLRTVKYSSTKQPHVEHPERFTSTSQILCSQGFSSGQHVWMVEVGTNSMWSVGVCYKNIPRRGDQSRLGHNSVSWRLQWKNGKLTVCHSSCNVGLEVTTPPKKIEIALDYEGGTLTFHSIKGQREHLHTFRAVFKDPVYPAFSIHSNTPESWITLNNGM</sequence>
<dbReference type="PROSITE" id="PS50188">
    <property type="entry name" value="B302_SPRY"/>
    <property type="match status" value="1"/>
</dbReference>
<dbReference type="Pfam" id="PF00643">
    <property type="entry name" value="zf-B_box"/>
    <property type="match status" value="1"/>
</dbReference>
<protein>
    <submittedName>
        <fullName evidence="11">E3 ubiquitin/ISG15 ligase TRIM25</fullName>
    </submittedName>
</protein>
<dbReference type="InterPro" id="IPR000315">
    <property type="entry name" value="Znf_B-box"/>
</dbReference>
<dbReference type="InParanoid" id="A0A6P7IVU2"/>
<keyword evidence="4" id="KW-0862">Zinc</keyword>
<dbReference type="InterPro" id="IPR003879">
    <property type="entry name" value="Butyrophylin_SPRY"/>
</dbReference>
<keyword evidence="3 6" id="KW-0863">Zinc-finger</keyword>
<evidence type="ECO:0000259" key="8">
    <source>
        <dbReference type="PROSITE" id="PS50119"/>
    </source>
</evidence>
<dbReference type="Gene3D" id="3.30.160.60">
    <property type="entry name" value="Classic Zinc Finger"/>
    <property type="match status" value="1"/>
</dbReference>
<accession>A0A6P7IVU2</accession>
<dbReference type="InterPro" id="IPR001841">
    <property type="entry name" value="Znf_RING"/>
</dbReference>
<evidence type="ECO:0000256" key="1">
    <source>
        <dbReference type="ARBA" id="ARBA00022588"/>
    </source>
</evidence>
<dbReference type="Pfam" id="PF13445">
    <property type="entry name" value="zf-RING_UBOX"/>
    <property type="match status" value="1"/>
</dbReference>
<evidence type="ECO:0000256" key="5">
    <source>
        <dbReference type="ARBA" id="ARBA00022859"/>
    </source>
</evidence>
<keyword evidence="5" id="KW-0391">Immunity</keyword>
<dbReference type="SUPFAM" id="SSF57850">
    <property type="entry name" value="RING/U-box"/>
    <property type="match status" value="1"/>
</dbReference>
<name>A0A6P7IVU2_9TELE</name>
<dbReference type="SMART" id="SM00336">
    <property type="entry name" value="BBOX"/>
    <property type="match status" value="2"/>
</dbReference>
<feature type="domain" description="RING-type" evidence="7">
    <location>
        <begin position="14"/>
        <end position="59"/>
    </location>
</feature>
<dbReference type="InterPro" id="IPR013083">
    <property type="entry name" value="Znf_RING/FYVE/PHD"/>
</dbReference>
<dbReference type="Pfam" id="PF00622">
    <property type="entry name" value="SPRY"/>
    <property type="match status" value="1"/>
</dbReference>
<keyword evidence="11" id="KW-0436">Ligase</keyword>
<dbReference type="PANTHER" id="PTHR25465">
    <property type="entry name" value="B-BOX DOMAIN CONTAINING"/>
    <property type="match status" value="1"/>
</dbReference>
<dbReference type="OrthoDB" id="6270329at2759"/>
<dbReference type="InterPro" id="IPR017907">
    <property type="entry name" value="Znf_RING_CS"/>
</dbReference>
<dbReference type="GO" id="GO:0045087">
    <property type="term" value="P:innate immune response"/>
    <property type="evidence" value="ECO:0007669"/>
    <property type="project" value="UniProtKB-KW"/>
</dbReference>
<dbReference type="GO" id="GO:0008270">
    <property type="term" value="F:zinc ion binding"/>
    <property type="evidence" value="ECO:0007669"/>
    <property type="project" value="UniProtKB-KW"/>
</dbReference>
<dbReference type="AlphaFoldDB" id="A0A6P7IVU2"/>
<evidence type="ECO:0000256" key="4">
    <source>
        <dbReference type="ARBA" id="ARBA00022833"/>
    </source>
</evidence>
<evidence type="ECO:0000256" key="6">
    <source>
        <dbReference type="PROSITE-ProRule" id="PRU00024"/>
    </source>
</evidence>
<evidence type="ECO:0000259" key="7">
    <source>
        <dbReference type="PROSITE" id="PS50089"/>
    </source>
</evidence>
<dbReference type="PRINTS" id="PR01407">
    <property type="entry name" value="BUTYPHLNCDUF"/>
</dbReference>
<dbReference type="PANTHER" id="PTHR25465:SF73">
    <property type="entry name" value="E3 UBIQUITIN_ISG15 LIGASE TRIM25 ISOFORM X1"/>
    <property type="match status" value="1"/>
</dbReference>
<dbReference type="Pfam" id="PF13765">
    <property type="entry name" value="PRY"/>
    <property type="match status" value="1"/>
</dbReference>
<dbReference type="PROSITE" id="PS00518">
    <property type="entry name" value="ZF_RING_1"/>
    <property type="match status" value="1"/>
</dbReference>
<dbReference type="SUPFAM" id="SSF49899">
    <property type="entry name" value="Concanavalin A-like lectins/glucanases"/>
    <property type="match status" value="1"/>
</dbReference>